<protein>
    <submittedName>
        <fullName evidence="1">Uncharacterized protein</fullName>
    </submittedName>
</protein>
<dbReference type="STRING" id="27349.A0A0L6UFB4"/>
<accession>A0A0L6UFB4</accession>
<feature type="non-terminal residue" evidence="1">
    <location>
        <position position="1"/>
    </location>
</feature>
<dbReference type="EMBL" id="LAVV01011910">
    <property type="protein sequence ID" value="KNZ47249.1"/>
    <property type="molecule type" value="Genomic_DNA"/>
</dbReference>
<name>A0A0L6UFB4_9BASI</name>
<proteinExistence type="predicted"/>
<dbReference type="OrthoDB" id="31183at2759"/>
<keyword evidence="2" id="KW-1185">Reference proteome</keyword>
<comment type="caution">
    <text evidence="1">The sequence shown here is derived from an EMBL/GenBank/DDBJ whole genome shotgun (WGS) entry which is preliminary data.</text>
</comment>
<dbReference type="VEuPathDB" id="FungiDB:VP01_6572g1"/>
<dbReference type="Proteomes" id="UP000037035">
    <property type="component" value="Unassembled WGS sequence"/>
</dbReference>
<reference evidence="1 2" key="1">
    <citation type="submission" date="2015-08" db="EMBL/GenBank/DDBJ databases">
        <title>Next Generation Sequencing and Analysis of the Genome of Puccinia sorghi L Schw, the Causal Agent of Maize Common Rust.</title>
        <authorList>
            <person name="Rochi L."/>
            <person name="Burguener G."/>
            <person name="Darino M."/>
            <person name="Turjanski A."/>
            <person name="Kreff E."/>
            <person name="Dieguez M.J."/>
            <person name="Sacco F."/>
        </authorList>
    </citation>
    <scope>NUCLEOTIDE SEQUENCE [LARGE SCALE GENOMIC DNA]</scope>
    <source>
        <strain evidence="1 2">RO10H11247</strain>
    </source>
</reference>
<evidence type="ECO:0000313" key="2">
    <source>
        <dbReference type="Proteomes" id="UP000037035"/>
    </source>
</evidence>
<gene>
    <name evidence="1" type="ORF">VP01_6572g1</name>
</gene>
<sequence length="184" mass="20916">TQQFHSQTENLSLKIVKIMGGKQQKRVVKVHKVVYAISLTPIDLLLSPDHDSRYGWVTHIYILPKFGGRILVAIKSLCDACMGYKIDIHEIAEETLYELFLHHYSQVAIRKASTNKLQRILSIVDFFDAVSHHFLLLADLACLCPELTCQGMIHILNFVGAHLFEHDDGFSARVVDKVCQRGFL</sequence>
<dbReference type="AlphaFoldDB" id="A0A0L6UFB4"/>
<evidence type="ECO:0000313" key="1">
    <source>
        <dbReference type="EMBL" id="KNZ47249.1"/>
    </source>
</evidence>
<organism evidence="1 2">
    <name type="scientific">Puccinia sorghi</name>
    <dbReference type="NCBI Taxonomy" id="27349"/>
    <lineage>
        <taxon>Eukaryota</taxon>
        <taxon>Fungi</taxon>
        <taxon>Dikarya</taxon>
        <taxon>Basidiomycota</taxon>
        <taxon>Pucciniomycotina</taxon>
        <taxon>Pucciniomycetes</taxon>
        <taxon>Pucciniales</taxon>
        <taxon>Pucciniaceae</taxon>
        <taxon>Puccinia</taxon>
    </lineage>
</organism>